<comment type="caution">
    <text evidence="2">The sequence shown here is derived from an EMBL/GenBank/DDBJ whole genome shotgun (WGS) entry which is preliminary data.</text>
</comment>
<proteinExistence type="predicted"/>
<name>A0AAW2WTV8_9LAMI</name>
<feature type="compositionally biased region" description="Basic and acidic residues" evidence="1">
    <location>
        <begin position="64"/>
        <end position="76"/>
    </location>
</feature>
<reference evidence="2" key="1">
    <citation type="submission" date="2020-06" db="EMBL/GenBank/DDBJ databases">
        <authorList>
            <person name="Li T."/>
            <person name="Hu X."/>
            <person name="Zhang T."/>
            <person name="Song X."/>
            <person name="Zhang H."/>
            <person name="Dai N."/>
            <person name="Sheng W."/>
            <person name="Hou X."/>
            <person name="Wei L."/>
        </authorList>
    </citation>
    <scope>NUCLEOTIDE SEQUENCE</scope>
    <source>
        <strain evidence="2">KEN1</strain>
        <tissue evidence="2">Leaf</tissue>
    </source>
</reference>
<sequence>MAKQQSSVRWPFPMKDNLKGIMSDKYCHFYKDRGHDTEECYHLKNEIEKLIRRGYLREFVDQGKTKAQEPVAEQRRVVPHIESGGRTGEEQVKKENLPTAGIIGVISGGPASESSMRARKAAIR</sequence>
<gene>
    <name evidence="2" type="ORF">Slati_2240600</name>
</gene>
<dbReference type="EMBL" id="JACGWN010000007">
    <property type="protein sequence ID" value="KAL0445179.1"/>
    <property type="molecule type" value="Genomic_DNA"/>
</dbReference>
<evidence type="ECO:0000313" key="2">
    <source>
        <dbReference type="EMBL" id="KAL0445179.1"/>
    </source>
</evidence>
<dbReference type="AlphaFoldDB" id="A0AAW2WTV8"/>
<protein>
    <recommendedName>
        <fullName evidence="3">Reverse transcriptase domain-containing protein</fullName>
    </recommendedName>
</protein>
<evidence type="ECO:0000256" key="1">
    <source>
        <dbReference type="SAM" id="MobiDB-lite"/>
    </source>
</evidence>
<accession>A0AAW2WTV8</accession>
<reference evidence="2" key="2">
    <citation type="journal article" date="2024" name="Plant">
        <title>Genomic evolution and insights into agronomic trait innovations of Sesamum species.</title>
        <authorList>
            <person name="Miao H."/>
            <person name="Wang L."/>
            <person name="Qu L."/>
            <person name="Liu H."/>
            <person name="Sun Y."/>
            <person name="Le M."/>
            <person name="Wang Q."/>
            <person name="Wei S."/>
            <person name="Zheng Y."/>
            <person name="Lin W."/>
            <person name="Duan Y."/>
            <person name="Cao H."/>
            <person name="Xiong S."/>
            <person name="Wang X."/>
            <person name="Wei L."/>
            <person name="Li C."/>
            <person name="Ma Q."/>
            <person name="Ju M."/>
            <person name="Zhao R."/>
            <person name="Li G."/>
            <person name="Mu C."/>
            <person name="Tian Q."/>
            <person name="Mei H."/>
            <person name="Zhang T."/>
            <person name="Gao T."/>
            <person name="Zhang H."/>
        </authorList>
    </citation>
    <scope>NUCLEOTIDE SEQUENCE</scope>
    <source>
        <strain evidence="2">KEN1</strain>
    </source>
</reference>
<organism evidence="2">
    <name type="scientific">Sesamum latifolium</name>
    <dbReference type="NCBI Taxonomy" id="2727402"/>
    <lineage>
        <taxon>Eukaryota</taxon>
        <taxon>Viridiplantae</taxon>
        <taxon>Streptophyta</taxon>
        <taxon>Embryophyta</taxon>
        <taxon>Tracheophyta</taxon>
        <taxon>Spermatophyta</taxon>
        <taxon>Magnoliopsida</taxon>
        <taxon>eudicotyledons</taxon>
        <taxon>Gunneridae</taxon>
        <taxon>Pentapetalae</taxon>
        <taxon>asterids</taxon>
        <taxon>lamiids</taxon>
        <taxon>Lamiales</taxon>
        <taxon>Pedaliaceae</taxon>
        <taxon>Sesamum</taxon>
    </lineage>
</organism>
<feature type="compositionally biased region" description="Basic and acidic residues" evidence="1">
    <location>
        <begin position="87"/>
        <end position="96"/>
    </location>
</feature>
<evidence type="ECO:0008006" key="3">
    <source>
        <dbReference type="Google" id="ProtNLM"/>
    </source>
</evidence>
<feature type="region of interest" description="Disordered" evidence="1">
    <location>
        <begin position="64"/>
        <end position="124"/>
    </location>
</feature>